<reference evidence="14 16" key="2">
    <citation type="submission" date="2018-01" db="EMBL/GenBank/DDBJ databases">
        <title>Whole genome sequence of Azospirillum brasilense REC3 isolated from strawberry roots.</title>
        <authorList>
            <person name="Fontana C.A."/>
            <person name="Salazar S.M."/>
            <person name="Bassi D."/>
            <person name="Puglisi E."/>
            <person name="Lovaisa N.C."/>
            <person name="Toffoli L.M."/>
            <person name="Pedraza R."/>
            <person name="Cocconcelli P.S."/>
        </authorList>
    </citation>
    <scope>NUCLEOTIDE SEQUENCE [LARGE SCALE GENOMIC DNA]</scope>
    <source>
        <strain evidence="14 16">REC3</strain>
    </source>
</reference>
<evidence type="ECO:0000256" key="2">
    <source>
        <dbReference type="ARBA" id="ARBA00006825"/>
    </source>
</evidence>
<dbReference type="InterPro" id="IPR036291">
    <property type="entry name" value="NAD(P)-bd_dom_sf"/>
</dbReference>
<dbReference type="Gene3D" id="3.40.50.720">
    <property type="entry name" value="NAD(P)-binding Rossmann-like Domain"/>
    <property type="match status" value="1"/>
</dbReference>
<name>A0A060DLU3_9PROT</name>
<dbReference type="AlphaFoldDB" id="A0A060DLU3"/>
<feature type="binding site" evidence="9">
    <location>
        <position position="226"/>
    </location>
    <ligand>
        <name>1-deoxy-D-xylulose 5-phosphate</name>
        <dbReference type="ChEBI" id="CHEBI:57792"/>
    </ligand>
</feature>
<feature type="binding site" evidence="9">
    <location>
        <position position="24"/>
    </location>
    <ligand>
        <name>NADPH</name>
        <dbReference type="ChEBI" id="CHEBI:57783"/>
    </ligand>
</feature>
<dbReference type="SUPFAM" id="SSF55347">
    <property type="entry name" value="Glyceraldehyde-3-phosphate dehydrogenase-like, C-terminal domain"/>
    <property type="match status" value="1"/>
</dbReference>
<protein>
    <recommendedName>
        <fullName evidence="9">1-deoxy-D-xylulose 5-phosphate reductoisomerase</fullName>
        <shortName evidence="9">DXP reductoisomerase</shortName>
        <ecNumber evidence="9">1.1.1.267</ecNumber>
    </recommendedName>
    <alternativeName>
        <fullName evidence="9">1-deoxyxylulose-5-phosphate reductoisomerase</fullName>
    </alternativeName>
    <alternativeName>
        <fullName evidence="9">2-C-methyl-D-erythritol 4-phosphate synthase</fullName>
    </alternativeName>
</protein>
<evidence type="ECO:0000259" key="12">
    <source>
        <dbReference type="Pfam" id="PF13288"/>
    </source>
</evidence>
<feature type="binding site" evidence="9">
    <location>
        <position position="133"/>
    </location>
    <ligand>
        <name>1-deoxy-D-xylulose 5-phosphate</name>
        <dbReference type="ChEBI" id="CHEBI:57792"/>
    </ligand>
</feature>
<evidence type="ECO:0000256" key="5">
    <source>
        <dbReference type="ARBA" id="ARBA00023002"/>
    </source>
</evidence>
<comment type="function">
    <text evidence="9">Catalyzes the NADPH-dependent rearrangement and reduction of 1-deoxy-D-xylulose-5-phosphate (DXP) to 2-C-methyl-D-erythritol 4-phosphate (MEP).</text>
</comment>
<dbReference type="InterPro" id="IPR013644">
    <property type="entry name" value="DXP_reductoisomerase_C"/>
</dbReference>
<evidence type="ECO:0000313" key="15">
    <source>
        <dbReference type="Proteomes" id="UP000027186"/>
    </source>
</evidence>
<dbReference type="InterPro" id="IPR013512">
    <property type="entry name" value="DXP_reductoisomerase_N"/>
</dbReference>
<dbReference type="GO" id="GO:0030604">
    <property type="term" value="F:1-deoxy-D-xylulose-5-phosphate reductoisomerase activity"/>
    <property type="evidence" value="ECO:0007669"/>
    <property type="project" value="UniProtKB-UniRule"/>
</dbReference>
<accession>A0A2K1FX21</accession>
<dbReference type="KEGG" id="abq:ABAZ39_08205"/>
<dbReference type="Pfam" id="PF13288">
    <property type="entry name" value="DXPR_C"/>
    <property type="match status" value="1"/>
</dbReference>
<dbReference type="PANTHER" id="PTHR30525:SF0">
    <property type="entry name" value="1-DEOXY-D-XYLULOSE 5-PHOSPHATE REDUCTOISOMERASE, CHLOROPLASTIC"/>
    <property type="match status" value="1"/>
</dbReference>
<dbReference type="NCBIfam" id="TIGR00243">
    <property type="entry name" value="Dxr"/>
    <property type="match status" value="1"/>
</dbReference>
<keyword evidence="5 9" id="KW-0560">Oxidoreductase</keyword>
<evidence type="ECO:0000313" key="16">
    <source>
        <dbReference type="Proteomes" id="UP000236268"/>
    </source>
</evidence>
<keyword evidence="3 9" id="KW-0479">Metal-binding</keyword>
<feature type="binding site" evidence="9">
    <location>
        <position position="160"/>
    </location>
    <ligand>
        <name>Mn(2+)</name>
        <dbReference type="ChEBI" id="CHEBI:29035"/>
    </ligand>
</feature>
<evidence type="ECO:0000313" key="14">
    <source>
        <dbReference type="EMBL" id="PNQ97066.1"/>
    </source>
</evidence>
<feature type="binding site" evidence="9">
    <location>
        <position position="49"/>
    </location>
    <ligand>
        <name>NADPH</name>
        <dbReference type="ChEBI" id="CHEBI:57783"/>
    </ligand>
</feature>
<organism evidence="13 15">
    <name type="scientific">Azospirillum argentinense</name>
    <dbReference type="NCBI Taxonomy" id="2970906"/>
    <lineage>
        <taxon>Bacteria</taxon>
        <taxon>Pseudomonadati</taxon>
        <taxon>Pseudomonadota</taxon>
        <taxon>Alphaproteobacteria</taxon>
        <taxon>Rhodospirillales</taxon>
        <taxon>Azospirillaceae</taxon>
        <taxon>Azospirillum</taxon>
    </lineage>
</organism>
<accession>A0A060DLU3</accession>
<feature type="binding site" evidence="9">
    <location>
        <position position="207"/>
    </location>
    <ligand>
        <name>1-deoxy-D-xylulose 5-phosphate</name>
        <dbReference type="ChEBI" id="CHEBI:57792"/>
    </ligand>
</feature>
<evidence type="ECO:0000259" key="11">
    <source>
        <dbReference type="Pfam" id="PF08436"/>
    </source>
</evidence>
<dbReference type="FunFam" id="3.40.50.720:FF:000045">
    <property type="entry name" value="1-deoxy-D-xylulose 5-phosphate reductoisomerase"/>
    <property type="match status" value="1"/>
</dbReference>
<keyword evidence="9" id="KW-0460">Magnesium</keyword>
<evidence type="ECO:0000256" key="7">
    <source>
        <dbReference type="ARBA" id="ARBA00023229"/>
    </source>
</evidence>
<dbReference type="InterPro" id="IPR026877">
    <property type="entry name" value="DXPR_C"/>
</dbReference>
<comment type="pathway">
    <text evidence="1 9">Isoprenoid biosynthesis; isopentenyl diphosphate biosynthesis via DXP pathway; isopentenyl diphosphate from 1-deoxy-D-xylulose 5-phosphate: step 1/6.</text>
</comment>
<dbReference type="Pfam" id="PF08436">
    <property type="entry name" value="DXP_redisom_C"/>
    <property type="match status" value="1"/>
</dbReference>
<dbReference type="PIRSF" id="PIRSF006205">
    <property type="entry name" value="Dxp_reductismrs"/>
    <property type="match status" value="1"/>
</dbReference>
<dbReference type="NCBIfam" id="NF009114">
    <property type="entry name" value="PRK12464.1"/>
    <property type="match status" value="1"/>
</dbReference>
<dbReference type="GO" id="GO:0051484">
    <property type="term" value="P:isopentenyl diphosphate biosynthetic process, methylerythritol 4-phosphate pathway involved in terpenoid biosynthetic process"/>
    <property type="evidence" value="ECO:0007669"/>
    <property type="project" value="TreeGrafter"/>
</dbReference>
<feature type="binding site" evidence="9">
    <location>
        <position position="158"/>
    </location>
    <ligand>
        <name>Mn(2+)</name>
        <dbReference type="ChEBI" id="CHEBI:29035"/>
    </ligand>
</feature>
<dbReference type="Pfam" id="PF02670">
    <property type="entry name" value="DXP_reductoisom"/>
    <property type="match status" value="1"/>
</dbReference>
<gene>
    <name evidence="9" type="primary">dxr</name>
    <name evidence="13" type="ORF">ABAZ39_08205</name>
    <name evidence="14" type="ORF">C1S70_20460</name>
</gene>
<dbReference type="EMBL" id="POWG01000023">
    <property type="protein sequence ID" value="PNQ97066.1"/>
    <property type="molecule type" value="Genomic_DNA"/>
</dbReference>
<dbReference type="HAMAP" id="MF_00183">
    <property type="entry name" value="DXP_reductoisom"/>
    <property type="match status" value="1"/>
</dbReference>
<dbReference type="OrthoDB" id="9806546at2"/>
<feature type="binding site" evidence="9">
    <location>
        <position position="132"/>
    </location>
    <ligand>
        <name>NADPH</name>
        <dbReference type="ChEBI" id="CHEBI:57783"/>
    </ligand>
</feature>
<dbReference type="Gene3D" id="1.10.1740.10">
    <property type="match status" value="1"/>
</dbReference>
<evidence type="ECO:0000259" key="10">
    <source>
        <dbReference type="Pfam" id="PF02670"/>
    </source>
</evidence>
<dbReference type="PANTHER" id="PTHR30525">
    <property type="entry name" value="1-DEOXY-D-XYLULOSE 5-PHOSPHATE REDUCTOISOMERASE"/>
    <property type="match status" value="1"/>
</dbReference>
<comment type="cofactor">
    <cofactor evidence="9">
        <name>Mg(2+)</name>
        <dbReference type="ChEBI" id="CHEBI:18420"/>
    </cofactor>
    <cofactor evidence="9">
        <name>Mn(2+)</name>
        <dbReference type="ChEBI" id="CHEBI:29035"/>
    </cofactor>
</comment>
<keyword evidence="6 9" id="KW-0464">Manganese</keyword>
<feature type="binding site" evidence="9">
    <location>
        <position position="225"/>
    </location>
    <ligand>
        <name>1-deoxy-D-xylulose 5-phosphate</name>
        <dbReference type="ChEBI" id="CHEBI:57792"/>
    </ligand>
</feature>
<evidence type="ECO:0000256" key="3">
    <source>
        <dbReference type="ARBA" id="ARBA00022723"/>
    </source>
</evidence>
<dbReference type="InterPro" id="IPR036169">
    <property type="entry name" value="DXPR_C_sf"/>
</dbReference>
<feature type="binding site" evidence="9">
    <location>
        <position position="48"/>
    </location>
    <ligand>
        <name>NADPH</name>
        <dbReference type="ChEBI" id="CHEBI:57783"/>
    </ligand>
</feature>
<feature type="binding site" evidence="9">
    <location>
        <position position="21"/>
    </location>
    <ligand>
        <name>NADPH</name>
        <dbReference type="ChEBI" id="CHEBI:57783"/>
    </ligand>
</feature>
<feature type="domain" description="1-deoxy-D-xylulose 5-phosphate reductoisomerase N-terminal" evidence="10">
    <location>
        <begin position="15"/>
        <end position="140"/>
    </location>
</feature>
<dbReference type="Proteomes" id="UP000236268">
    <property type="component" value="Unassembled WGS sequence"/>
</dbReference>
<dbReference type="GO" id="GO:0030145">
    <property type="term" value="F:manganese ion binding"/>
    <property type="evidence" value="ECO:0007669"/>
    <property type="project" value="TreeGrafter"/>
</dbReference>
<sequence length="396" mass="42173">MVVKAEGAENAPRRVTIFGSTGSVGTQTVDLVAREPERFPVEALTANRNVALLAEQARQLRPKLAVVADPAAYADLKEALAGTGVEAAAGPQAVAEAAERPADWVMAAIVGAAGLEPTLAAVRRGACVAFANKEVLVCAGALMMEEVRRHGANLLPVDSEHSAIYQVFDFDRLDSVQRLILTASGGPFRTKDRAFMAAATREQAVAHPTWEMGAKISIDSATMMNKGLEIIEAHFLFGVPEEKIDVLVHPQSVVHSLVEYVDGSVLAQLGTPDMRTPIAYALGWPARIPTPAERLDLVKAATLTFEAPDPERFPALRLARAALQSGGGAPTILSAANEVAVQAFLDRRIGFLDIERIVEGVLGTLPHRPLRDLGAVRDTDAEARRVAADRVAALAR</sequence>
<feature type="binding site" evidence="9">
    <location>
        <position position="160"/>
    </location>
    <ligand>
        <name>1-deoxy-D-xylulose 5-phosphate</name>
        <dbReference type="ChEBI" id="CHEBI:57792"/>
    </ligand>
</feature>
<evidence type="ECO:0000256" key="9">
    <source>
        <dbReference type="HAMAP-Rule" id="MF_00183"/>
    </source>
</evidence>
<comment type="catalytic activity">
    <reaction evidence="8">
        <text>2-C-methyl-D-erythritol 4-phosphate + NADP(+) = 1-deoxy-D-xylulose 5-phosphate + NADPH + H(+)</text>
        <dbReference type="Rhea" id="RHEA:13717"/>
        <dbReference type="ChEBI" id="CHEBI:15378"/>
        <dbReference type="ChEBI" id="CHEBI:57783"/>
        <dbReference type="ChEBI" id="CHEBI:57792"/>
        <dbReference type="ChEBI" id="CHEBI:58262"/>
        <dbReference type="ChEBI" id="CHEBI:58349"/>
        <dbReference type="EC" id="1.1.1.267"/>
    </reaction>
    <physiologicalReaction direction="right-to-left" evidence="8">
        <dbReference type="Rhea" id="RHEA:13719"/>
    </physiologicalReaction>
</comment>
<feature type="binding site" evidence="9">
    <location>
        <position position="134"/>
    </location>
    <ligand>
        <name>NADPH</name>
        <dbReference type="ChEBI" id="CHEBI:57783"/>
    </ligand>
</feature>
<reference evidence="13 15" key="1">
    <citation type="journal article" date="2014" name="Genome Announc.">
        <title>Complete Genome Sequence of the Model Rhizosphere Strain Azospirillum brasilense Az39, Successfully Applied in Agriculture.</title>
        <authorList>
            <person name="Rivera D."/>
            <person name="Revale S."/>
            <person name="Molina R."/>
            <person name="Gualpa J."/>
            <person name="Puente M."/>
            <person name="Maroniche G."/>
            <person name="Paris G."/>
            <person name="Baker D."/>
            <person name="Clavijo B."/>
            <person name="McLay K."/>
            <person name="Spaepen S."/>
            <person name="Perticari A."/>
            <person name="Vazquez M."/>
            <person name="Wisniewski-Dye F."/>
            <person name="Watkins C."/>
            <person name="Martinez-Abarca F."/>
            <person name="Vanderleyden J."/>
            <person name="Cassan F."/>
        </authorList>
    </citation>
    <scope>NUCLEOTIDE SEQUENCE [LARGE SCALE GENOMIC DNA]</scope>
    <source>
        <strain evidence="13 15">Az39</strain>
    </source>
</reference>
<evidence type="ECO:0000313" key="13">
    <source>
        <dbReference type="EMBL" id="AIB11983.1"/>
    </source>
</evidence>
<dbReference type="UniPathway" id="UPA00056">
    <property type="reaction ID" value="UER00092"/>
</dbReference>
<evidence type="ECO:0000256" key="1">
    <source>
        <dbReference type="ARBA" id="ARBA00005094"/>
    </source>
</evidence>
<feature type="binding site" evidence="9">
    <location>
        <position position="213"/>
    </location>
    <ligand>
        <name>NADPH</name>
        <dbReference type="ChEBI" id="CHEBI:57783"/>
    </ligand>
</feature>
<comment type="similarity">
    <text evidence="2 9">Belongs to the DXR family.</text>
</comment>
<dbReference type="SUPFAM" id="SSF51735">
    <property type="entry name" value="NAD(P)-binding Rossmann-fold domains"/>
    <property type="match status" value="1"/>
</dbReference>
<dbReference type="GO" id="GO:0070402">
    <property type="term" value="F:NADPH binding"/>
    <property type="evidence" value="ECO:0007669"/>
    <property type="project" value="InterPro"/>
</dbReference>
<evidence type="ECO:0000256" key="8">
    <source>
        <dbReference type="ARBA" id="ARBA00048543"/>
    </source>
</evidence>
<proteinExistence type="inferred from homology"/>
<feature type="binding site" evidence="9">
    <location>
        <position position="229"/>
    </location>
    <ligand>
        <name>1-deoxy-D-xylulose 5-phosphate</name>
        <dbReference type="ChEBI" id="CHEBI:57792"/>
    </ligand>
</feature>
<dbReference type="Proteomes" id="UP000027186">
    <property type="component" value="Chromosome"/>
</dbReference>
<dbReference type="EMBL" id="CP007793">
    <property type="protein sequence ID" value="AIB11983.1"/>
    <property type="molecule type" value="Genomic_DNA"/>
</dbReference>
<comment type="caution">
    <text evidence="9">Lacks conserved residue(s) required for the propagation of feature annotation.</text>
</comment>
<keyword evidence="13" id="KW-0413">Isomerase</keyword>
<keyword evidence="4 9" id="KW-0521">NADP</keyword>
<dbReference type="GO" id="GO:0016853">
    <property type="term" value="F:isomerase activity"/>
    <property type="evidence" value="ECO:0007669"/>
    <property type="project" value="UniProtKB-KW"/>
</dbReference>
<feature type="binding site" evidence="9">
    <location>
        <position position="229"/>
    </location>
    <ligand>
        <name>Mn(2+)</name>
        <dbReference type="ChEBI" id="CHEBI:29035"/>
    </ligand>
</feature>
<evidence type="ECO:0000256" key="6">
    <source>
        <dbReference type="ARBA" id="ARBA00023211"/>
    </source>
</evidence>
<dbReference type="InterPro" id="IPR003821">
    <property type="entry name" value="DXP_reductoisomerase"/>
</dbReference>
<dbReference type="SUPFAM" id="SSF69055">
    <property type="entry name" value="1-deoxy-D-xylulose-5-phosphate reductoisomerase, C-terminal domain"/>
    <property type="match status" value="1"/>
</dbReference>
<feature type="domain" description="1-deoxy-D-xylulose 5-phosphate reductoisomerase C-terminal" evidence="11">
    <location>
        <begin position="154"/>
        <end position="237"/>
    </location>
</feature>
<feature type="binding site" evidence="9">
    <location>
        <position position="159"/>
    </location>
    <ligand>
        <name>1-deoxy-D-xylulose 5-phosphate</name>
        <dbReference type="ChEBI" id="CHEBI:57792"/>
    </ligand>
</feature>
<dbReference type="EC" id="1.1.1.267" evidence="9"/>
<evidence type="ECO:0000256" key="4">
    <source>
        <dbReference type="ARBA" id="ARBA00022857"/>
    </source>
</evidence>
<feature type="binding site" evidence="9">
    <location>
        <position position="220"/>
    </location>
    <ligand>
        <name>1-deoxy-D-xylulose 5-phosphate</name>
        <dbReference type="ChEBI" id="CHEBI:57792"/>
    </ligand>
</feature>
<feature type="binding site" evidence="9">
    <location>
        <position position="23"/>
    </location>
    <ligand>
        <name>NADPH</name>
        <dbReference type="ChEBI" id="CHEBI:57783"/>
    </ligand>
</feature>
<keyword evidence="7 9" id="KW-0414">Isoprene biosynthesis</keyword>
<dbReference type="RefSeq" id="WP_038528334.1">
    <property type="nucleotide sequence ID" value="NZ_CP007793.1"/>
</dbReference>
<feature type="binding site" evidence="9">
    <location>
        <position position="184"/>
    </location>
    <ligand>
        <name>1-deoxy-D-xylulose 5-phosphate</name>
        <dbReference type="ChEBI" id="CHEBI:57792"/>
    </ligand>
</feature>
<feature type="domain" description="DXP reductoisomerase C-terminal" evidence="12">
    <location>
        <begin position="269"/>
        <end position="385"/>
    </location>
</feature>
<feature type="binding site" evidence="9">
    <location>
        <position position="22"/>
    </location>
    <ligand>
        <name>NADPH</name>
        <dbReference type="ChEBI" id="CHEBI:57783"/>
    </ligand>
</feature>